<evidence type="ECO:0000313" key="2">
    <source>
        <dbReference type="Proteomes" id="UP000053424"/>
    </source>
</evidence>
<sequence>MFSSGDPFLQGLLRLHKHLWGKEVISVIQGGDKSYAIVDLTLFDLPHNVSPNNILLIRQEYLLAYEAILQNIEETRKERGAAFLLTGSTGIGKTMFLLYLLVRRLQERQPVALQIDADKFALFDERGISLHSASDSGSSFAIPGGAWALSDAGYGDGSPCIAFKSGGTHLVHTSFPDSKRWKWVKGLSALRYIMDVWSLDEIRTLLTLCNLDVQRGVTLFEKYGPVPRIIINLLEGPRREERYLRHVNTAAVYISCDTKKVFRDLQSLDFSSDICSEIIMLRPEPPHSWAPMLFIPTPFLVNTLAVAISRRVAAQKQSFFRVLDLPPLSYTARFLFENYAHVCFSRPNGRTVHGYLPQDPNPYQIPSDSLAMITGSTALRSIQSQFNFYWRPRESNFDGVHALIRSNNVVWVLHFVVNDPGASSVPKGANKVFEIMDSKTDVEWKFVIVSPELGVAKMAWSRWCLRGRWKRTPVYVCELPLDPFTEDDVQRLRDTLNEANGT</sequence>
<keyword evidence="2" id="KW-1185">Reference proteome</keyword>
<organism evidence="1 2">
    <name type="scientific">Hebeloma cylindrosporum</name>
    <dbReference type="NCBI Taxonomy" id="76867"/>
    <lineage>
        <taxon>Eukaryota</taxon>
        <taxon>Fungi</taxon>
        <taxon>Dikarya</taxon>
        <taxon>Basidiomycota</taxon>
        <taxon>Agaricomycotina</taxon>
        <taxon>Agaricomycetes</taxon>
        <taxon>Agaricomycetidae</taxon>
        <taxon>Agaricales</taxon>
        <taxon>Agaricineae</taxon>
        <taxon>Hymenogastraceae</taxon>
        <taxon>Hebeloma</taxon>
    </lineage>
</organism>
<dbReference type="HOGENOM" id="CLU_569975_0_0_1"/>
<dbReference type="Proteomes" id="UP000053424">
    <property type="component" value="Unassembled WGS sequence"/>
</dbReference>
<dbReference type="AlphaFoldDB" id="A0A0C3CTQ6"/>
<dbReference type="OrthoDB" id="19861at2759"/>
<gene>
    <name evidence="1" type="ORF">M413DRAFT_23478</name>
</gene>
<reference evidence="2" key="2">
    <citation type="submission" date="2015-01" db="EMBL/GenBank/DDBJ databases">
        <title>Evolutionary Origins and Diversification of the Mycorrhizal Mutualists.</title>
        <authorList>
            <consortium name="DOE Joint Genome Institute"/>
            <consortium name="Mycorrhizal Genomics Consortium"/>
            <person name="Kohler A."/>
            <person name="Kuo A."/>
            <person name="Nagy L.G."/>
            <person name="Floudas D."/>
            <person name="Copeland A."/>
            <person name="Barry K.W."/>
            <person name="Cichocki N."/>
            <person name="Veneault-Fourrey C."/>
            <person name="LaButti K."/>
            <person name="Lindquist E.A."/>
            <person name="Lipzen A."/>
            <person name="Lundell T."/>
            <person name="Morin E."/>
            <person name="Murat C."/>
            <person name="Riley R."/>
            <person name="Ohm R."/>
            <person name="Sun H."/>
            <person name="Tunlid A."/>
            <person name="Henrissat B."/>
            <person name="Grigoriev I.V."/>
            <person name="Hibbett D.S."/>
            <person name="Martin F."/>
        </authorList>
    </citation>
    <scope>NUCLEOTIDE SEQUENCE [LARGE SCALE GENOMIC DNA]</scope>
    <source>
        <strain evidence="2">h7</strain>
    </source>
</reference>
<dbReference type="InterPro" id="IPR052980">
    <property type="entry name" value="Crinkler_effector"/>
</dbReference>
<reference evidence="1 2" key="1">
    <citation type="submission" date="2014-04" db="EMBL/GenBank/DDBJ databases">
        <authorList>
            <consortium name="DOE Joint Genome Institute"/>
            <person name="Kuo A."/>
            <person name="Gay G."/>
            <person name="Dore J."/>
            <person name="Kohler A."/>
            <person name="Nagy L.G."/>
            <person name="Floudas D."/>
            <person name="Copeland A."/>
            <person name="Barry K.W."/>
            <person name="Cichocki N."/>
            <person name="Veneault-Fourrey C."/>
            <person name="LaButti K."/>
            <person name="Lindquist E.A."/>
            <person name="Lipzen A."/>
            <person name="Lundell T."/>
            <person name="Morin E."/>
            <person name="Murat C."/>
            <person name="Sun H."/>
            <person name="Tunlid A."/>
            <person name="Henrissat B."/>
            <person name="Grigoriev I.V."/>
            <person name="Hibbett D.S."/>
            <person name="Martin F."/>
            <person name="Nordberg H.P."/>
            <person name="Cantor M.N."/>
            <person name="Hua S.X."/>
        </authorList>
    </citation>
    <scope>NUCLEOTIDE SEQUENCE [LARGE SCALE GENOMIC DNA]</scope>
    <source>
        <strain evidence="2">h7</strain>
    </source>
</reference>
<protein>
    <submittedName>
        <fullName evidence="1">Uncharacterized protein</fullName>
    </submittedName>
</protein>
<proteinExistence type="predicted"/>
<evidence type="ECO:0000313" key="1">
    <source>
        <dbReference type="EMBL" id="KIM47251.1"/>
    </source>
</evidence>
<accession>A0A0C3CTQ6</accession>
<name>A0A0C3CTQ6_HEBCY</name>
<dbReference type="SUPFAM" id="SSF52540">
    <property type="entry name" value="P-loop containing nucleoside triphosphate hydrolases"/>
    <property type="match status" value="1"/>
</dbReference>
<dbReference type="InterPro" id="IPR027417">
    <property type="entry name" value="P-loop_NTPase"/>
</dbReference>
<dbReference type="EMBL" id="KN831770">
    <property type="protein sequence ID" value="KIM47251.1"/>
    <property type="molecule type" value="Genomic_DNA"/>
</dbReference>
<dbReference type="PANTHER" id="PTHR33129">
    <property type="entry name" value="PROTEIN KINASE DOMAIN-CONTAINING PROTEIN-RELATED"/>
    <property type="match status" value="1"/>
</dbReference>